<dbReference type="AlphaFoldDB" id="A0AA86PHS2"/>
<organism evidence="2">
    <name type="scientific">Hexamita inflata</name>
    <dbReference type="NCBI Taxonomy" id="28002"/>
    <lineage>
        <taxon>Eukaryota</taxon>
        <taxon>Metamonada</taxon>
        <taxon>Diplomonadida</taxon>
        <taxon>Hexamitidae</taxon>
        <taxon>Hexamitinae</taxon>
        <taxon>Hexamita</taxon>
    </lineage>
</organism>
<accession>A0AA86PHS2</accession>
<evidence type="ECO:0000313" key="2">
    <source>
        <dbReference type="EMBL" id="CAI9939855.1"/>
    </source>
</evidence>
<keyword evidence="2" id="KW-0547">Nucleotide-binding</keyword>
<dbReference type="EMBL" id="CATOUU010000668">
    <property type="protein sequence ID" value="CAI9939855.1"/>
    <property type="molecule type" value="Genomic_DNA"/>
</dbReference>
<evidence type="ECO:0000313" key="4">
    <source>
        <dbReference type="Proteomes" id="UP001642409"/>
    </source>
</evidence>
<keyword evidence="2" id="KW-0067">ATP-binding</keyword>
<dbReference type="SUPFAM" id="SSF52540">
    <property type="entry name" value="P-loop containing nucleoside triphosphate hydrolases"/>
    <property type="match status" value="1"/>
</dbReference>
<name>A0AA86PHS2_9EUKA</name>
<sequence>MSNNLEQQNTESSSSIAIEISSSSNTDNEPHAQSYNINISNPKSMLKCLDTDIEGLLNGNTQISSVCKDDSSETIDYNSSEQDNNVSILTGEANYIIFNQNNYKSTPIVVTENILKQFISELDQIMVIIKKERKTPEQKLQELHQLSFELQQQSQKDKRDEQHVIDIYNKMDEILEKKDPKKIYQYLKELKETAAEYQKEIMPVDVDKLNGLLEQTQTDQYTLQGKDVVLILGNMRAGKTTAIHFLAGEKMELVDQTLKARQEQQIDTQMQQQLTDLDKGITKFVKINRKNNDVYLLDTQGLDQSGTSENDIANKQSLINSIQCCKSVKPVVIISKNSVGDRLTHVYQLFTNLQRIFQNFDKAIPSITYLFTQYSDNEQHQLLADFKNKLQNLNSQEKNNKSYNNFIKDIINKLAGVDKISFSSSDEDFSDKEQQNNESKLQLNPAQDNNLDILDYLLQKQIENPAQKFKNFDSNEAISKLETQFNLHEKCIIEGISKTNYQLVKFKLDQLCLLSHYLNIQKFTAMYQKCQTEIVIELKNIGKQYLSQIEQHINNENDNTEQHEITATKLLQLEQLMQYHVFDKKQSEVCIKQSVQMLQDYFKLLQKEIESDQPFSKQHVLNIMKTIRDSASKLGSNSQVEHIYGEACNFVYKAYAKLEQDTATLFKEFTVNNTLSIIEKYGNALNKMQIIYQSCGKLINLDYSPQYSSLQIIDDYITDQLKQLAQDNAKQDTTQILSSFLSVQNILKVLSESKMLQNHINQEKILKYNNDLQSCIIQFVNLQKTAMDQQFQDIESGLQEITCDSLQYIEMQITQLLQLVGNKQYNSTVQIIVQQCCQMIQSYAENLLEKIIRAIKDIDNNIEYEQQLISDILLLDQFDERFTKFSKFWYQCQSQILIQQLIDSLKSAKTYSVVIKIQQFPLYGSEQNLQSQLSETISAFTQKDLNSIEKINSDINTCSCLQNLKYIVASLSDLKTRDLVSNNLERAKRSLIDNIQYHINQCQLTLLQQQKDYDKLWIRDVKNEINELNHQIQNNIKIMRQIFEDLGQEPCYNHLKEQITKIIVEWSRKVEKMNNDLKNRQITNVHRDIDQRYFNPEHNKVNVFNLDCKLKPVEFNLQRRK</sequence>
<feature type="compositionally biased region" description="Polar residues" evidence="1">
    <location>
        <begin position="25"/>
        <end position="37"/>
    </location>
</feature>
<evidence type="ECO:0000256" key="1">
    <source>
        <dbReference type="SAM" id="MobiDB-lite"/>
    </source>
</evidence>
<dbReference type="Proteomes" id="UP001642409">
    <property type="component" value="Unassembled WGS sequence"/>
</dbReference>
<keyword evidence="2" id="KW-0347">Helicase</keyword>
<keyword evidence="2" id="KW-0378">Hydrolase</keyword>
<comment type="caution">
    <text evidence="2">The sequence shown here is derived from an EMBL/GenBank/DDBJ whole genome shotgun (WGS) entry which is preliminary data.</text>
</comment>
<protein>
    <submittedName>
        <fullName evidence="2">Helicase carboxy-terminal domain protein</fullName>
    </submittedName>
    <submittedName>
        <fullName evidence="3">Helicase_carboxy-terminal domain protein</fullName>
    </submittedName>
</protein>
<feature type="compositionally biased region" description="Polar residues" evidence="1">
    <location>
        <begin position="1"/>
        <end position="10"/>
    </location>
</feature>
<dbReference type="EMBL" id="CAXDID020000338">
    <property type="protein sequence ID" value="CAL6079086.1"/>
    <property type="molecule type" value="Genomic_DNA"/>
</dbReference>
<proteinExistence type="predicted"/>
<dbReference type="InterPro" id="IPR027417">
    <property type="entry name" value="P-loop_NTPase"/>
</dbReference>
<feature type="region of interest" description="Disordered" evidence="1">
    <location>
        <begin position="1"/>
        <end position="37"/>
    </location>
</feature>
<evidence type="ECO:0000313" key="3">
    <source>
        <dbReference type="EMBL" id="CAL6079086.1"/>
    </source>
</evidence>
<reference evidence="3 4" key="2">
    <citation type="submission" date="2024-07" db="EMBL/GenBank/DDBJ databases">
        <authorList>
            <person name="Akdeniz Z."/>
        </authorList>
    </citation>
    <scope>NUCLEOTIDE SEQUENCE [LARGE SCALE GENOMIC DNA]</scope>
</reference>
<dbReference type="GO" id="GO:0004386">
    <property type="term" value="F:helicase activity"/>
    <property type="evidence" value="ECO:0007669"/>
    <property type="project" value="UniProtKB-KW"/>
</dbReference>
<feature type="compositionally biased region" description="Low complexity" evidence="1">
    <location>
        <begin position="11"/>
        <end position="24"/>
    </location>
</feature>
<keyword evidence="4" id="KW-1185">Reference proteome</keyword>
<dbReference type="Gene3D" id="3.40.50.300">
    <property type="entry name" value="P-loop containing nucleotide triphosphate hydrolases"/>
    <property type="match status" value="1"/>
</dbReference>
<gene>
    <name evidence="2" type="ORF">HINF_LOCUS27500</name>
    <name evidence="3" type="ORF">HINF_LOCUS59215</name>
</gene>
<reference evidence="2" key="1">
    <citation type="submission" date="2023-06" db="EMBL/GenBank/DDBJ databases">
        <authorList>
            <person name="Kurt Z."/>
        </authorList>
    </citation>
    <scope>NUCLEOTIDE SEQUENCE</scope>
</reference>